<dbReference type="SMART" id="SM00271">
    <property type="entry name" value="DnaJ"/>
    <property type="match status" value="1"/>
</dbReference>
<evidence type="ECO:0000313" key="3">
    <source>
        <dbReference type="Ensembl" id="ENSECRP00000002959.1"/>
    </source>
</evidence>
<name>A0A8C4RJH4_ERPCA</name>
<dbReference type="Proteomes" id="UP000694620">
    <property type="component" value="Chromosome 3"/>
</dbReference>
<dbReference type="InterPro" id="IPR001623">
    <property type="entry name" value="DnaJ_domain"/>
</dbReference>
<dbReference type="InterPro" id="IPR036869">
    <property type="entry name" value="J_dom_sf"/>
</dbReference>
<keyword evidence="1" id="KW-0143">Chaperone</keyword>
<reference evidence="3" key="1">
    <citation type="submission" date="2021-06" db="EMBL/GenBank/DDBJ databases">
        <authorList>
            <consortium name="Wellcome Sanger Institute Data Sharing"/>
        </authorList>
    </citation>
    <scope>NUCLEOTIDE SEQUENCE [LARGE SCALE GENOMIC DNA]</scope>
</reference>
<dbReference type="GO" id="GO:0030544">
    <property type="term" value="F:Hsp70 protein binding"/>
    <property type="evidence" value="ECO:0007669"/>
    <property type="project" value="InterPro"/>
</dbReference>
<dbReference type="Gene3D" id="1.10.287.110">
    <property type="entry name" value="DnaJ domain"/>
    <property type="match status" value="1"/>
</dbReference>
<dbReference type="InterPro" id="IPR043183">
    <property type="entry name" value="DNJB2/6-like"/>
</dbReference>
<evidence type="ECO:0000259" key="2">
    <source>
        <dbReference type="PROSITE" id="PS50076"/>
    </source>
</evidence>
<dbReference type="GeneTree" id="ENSGT00940000166954"/>
<dbReference type="PRINTS" id="PR00625">
    <property type="entry name" value="JDOMAIN"/>
</dbReference>
<dbReference type="InterPro" id="IPR018253">
    <property type="entry name" value="DnaJ_domain_CS"/>
</dbReference>
<evidence type="ECO:0000313" key="4">
    <source>
        <dbReference type="Proteomes" id="UP000694620"/>
    </source>
</evidence>
<dbReference type="AlphaFoldDB" id="A0A8C4RJH4"/>
<dbReference type="PANTHER" id="PTHR45168:SF3">
    <property type="entry name" value="DNAJ HEAT SHOCK PROTEIN FAMILY (HSP40) MEMBER B2"/>
    <property type="match status" value="1"/>
</dbReference>
<sequence length="229" mass="26040">MVNYYGILETHQNSSEDDIKKAYKNLALKWHPERNPEKKEEAVRKFKELSEAYEVLSDPNKRILYDTCADDKQDTDSDESDQSFIEFSFRSPEEVFRAVFGDCNPLTVFLEDSNDDSEIQSKPHHEVDSCRRNRPSLLGFGGFPAFGSAFSGSITGFISFTSTSKEESGSQNDTRSMRVSVEMINGKRITTKRILDNGQEKVEVDENGLLESVTINGEEQTFIHLENKI</sequence>
<keyword evidence="4" id="KW-1185">Reference proteome</keyword>
<proteinExistence type="predicted"/>
<accession>A0A8C4RJH4</accession>
<reference evidence="3" key="2">
    <citation type="submission" date="2025-08" db="UniProtKB">
        <authorList>
            <consortium name="Ensembl"/>
        </authorList>
    </citation>
    <scope>IDENTIFICATION</scope>
</reference>
<dbReference type="PROSITE" id="PS50076">
    <property type="entry name" value="DNAJ_2"/>
    <property type="match status" value="1"/>
</dbReference>
<dbReference type="SUPFAM" id="SSF46565">
    <property type="entry name" value="Chaperone J-domain"/>
    <property type="match status" value="1"/>
</dbReference>
<protein>
    <submittedName>
        <fullName evidence="3">DnaJ homolog subfamily B member 6-B-like</fullName>
    </submittedName>
</protein>
<dbReference type="Ensembl" id="ENSECRT00000003008.1">
    <property type="protein sequence ID" value="ENSECRP00000002959.1"/>
    <property type="gene ID" value="ENSECRG00000002024.1"/>
</dbReference>
<organism evidence="3 4">
    <name type="scientific">Erpetoichthys calabaricus</name>
    <name type="common">Rope fish</name>
    <name type="synonym">Calamoichthys calabaricus</name>
    <dbReference type="NCBI Taxonomy" id="27687"/>
    <lineage>
        <taxon>Eukaryota</taxon>
        <taxon>Metazoa</taxon>
        <taxon>Chordata</taxon>
        <taxon>Craniata</taxon>
        <taxon>Vertebrata</taxon>
        <taxon>Euteleostomi</taxon>
        <taxon>Actinopterygii</taxon>
        <taxon>Polypteriformes</taxon>
        <taxon>Polypteridae</taxon>
        <taxon>Erpetoichthys</taxon>
    </lineage>
</organism>
<reference evidence="3" key="3">
    <citation type="submission" date="2025-09" db="UniProtKB">
        <authorList>
            <consortium name="Ensembl"/>
        </authorList>
    </citation>
    <scope>IDENTIFICATION</scope>
</reference>
<dbReference type="CDD" id="cd06257">
    <property type="entry name" value="DnaJ"/>
    <property type="match status" value="1"/>
</dbReference>
<dbReference type="Pfam" id="PF00226">
    <property type="entry name" value="DnaJ"/>
    <property type="match status" value="1"/>
</dbReference>
<dbReference type="PANTHER" id="PTHR45168">
    <property type="entry name" value="DNAJ HOMOLOG SUBFAMILY B MEMBER 2"/>
    <property type="match status" value="1"/>
</dbReference>
<evidence type="ECO:0000256" key="1">
    <source>
        <dbReference type="ARBA" id="ARBA00023186"/>
    </source>
</evidence>
<feature type="domain" description="J" evidence="2">
    <location>
        <begin position="3"/>
        <end position="69"/>
    </location>
</feature>
<dbReference type="GO" id="GO:0051082">
    <property type="term" value="F:unfolded protein binding"/>
    <property type="evidence" value="ECO:0007669"/>
    <property type="project" value="InterPro"/>
</dbReference>
<gene>
    <name evidence="3" type="primary">LOC114649373</name>
</gene>
<dbReference type="PROSITE" id="PS00636">
    <property type="entry name" value="DNAJ_1"/>
    <property type="match status" value="1"/>
</dbReference>